<protein>
    <recommendedName>
        <fullName evidence="3">Peptidase C-terminal archaeal/bacterial domain-containing protein</fullName>
    </recommendedName>
</protein>
<sequence>MHTELELKSRGGWALGLLLGVALTLGACGKDEPEDKGMKPGAQGEAAVTATEPTRLELSVKAGQLYRFVCTATTMTGCKVQLRDATTLEPVGEARLSRATKQLNFFWTAATTGLAVLDVQSALEGEAGAFQYEFTEAADDAGDSADGAVPQPFSETEHAFIGFLERPDDVDAWRLSVPANHILRAVCSGFDGANRDPDMELIRPDGTSLGTYNAVQFNGGIADMAIKNAGGGDLLLLVRASGPYSANSTRYGCKVRDAGPDDHGDVAAEATAITVPARVRVDLGAQNEVDVLAVDLVAGHEYLLRDDSNNSSPFHASTTVTDAQGQLLGAELASDRTGVSFVPPTTGRYFLALKRARGFGIWKWLIPEAFGYEITDVTP</sequence>
<dbReference type="EMBL" id="JAAIYO010000004">
    <property type="protein sequence ID" value="MBE4749946.1"/>
    <property type="molecule type" value="Genomic_DNA"/>
</dbReference>
<gene>
    <name evidence="1" type="ORF">G4177_17415</name>
</gene>
<organism evidence="1 2">
    <name type="scientific">Corallococcus soli</name>
    <dbReference type="NCBI Taxonomy" id="2710757"/>
    <lineage>
        <taxon>Bacteria</taxon>
        <taxon>Pseudomonadati</taxon>
        <taxon>Myxococcota</taxon>
        <taxon>Myxococcia</taxon>
        <taxon>Myxococcales</taxon>
        <taxon>Cystobacterineae</taxon>
        <taxon>Myxococcaceae</taxon>
        <taxon>Corallococcus</taxon>
    </lineage>
</organism>
<accession>A0ABR9PPU5</accession>
<evidence type="ECO:0000313" key="2">
    <source>
        <dbReference type="Proteomes" id="UP001516472"/>
    </source>
</evidence>
<dbReference type="Proteomes" id="UP001516472">
    <property type="component" value="Unassembled WGS sequence"/>
</dbReference>
<proteinExistence type="predicted"/>
<evidence type="ECO:0008006" key="3">
    <source>
        <dbReference type="Google" id="ProtNLM"/>
    </source>
</evidence>
<dbReference type="RefSeq" id="WP_193349404.1">
    <property type="nucleotide sequence ID" value="NZ_CBCSIP010000098.1"/>
</dbReference>
<comment type="caution">
    <text evidence="1">The sequence shown here is derived from an EMBL/GenBank/DDBJ whole genome shotgun (WGS) entry which is preliminary data.</text>
</comment>
<name>A0ABR9PPU5_9BACT</name>
<reference evidence="1 2" key="1">
    <citation type="submission" date="2020-02" db="EMBL/GenBank/DDBJ databases">
        <authorList>
            <person name="Babadi Z.K."/>
            <person name="Risdian C."/>
            <person name="Ebrahimipour G.H."/>
            <person name="Wink J."/>
        </authorList>
    </citation>
    <scope>NUCLEOTIDE SEQUENCE [LARGE SCALE GENOMIC DNA]</scope>
    <source>
        <strain evidence="1 2">ZKHCc1 1396</strain>
    </source>
</reference>
<evidence type="ECO:0000313" key="1">
    <source>
        <dbReference type="EMBL" id="MBE4749946.1"/>
    </source>
</evidence>
<keyword evidence="2" id="KW-1185">Reference proteome</keyword>